<feature type="region of interest" description="Disordered" evidence="1">
    <location>
        <begin position="30"/>
        <end position="73"/>
    </location>
</feature>
<proteinExistence type="predicted"/>
<evidence type="ECO:0000256" key="1">
    <source>
        <dbReference type="SAM" id="MobiDB-lite"/>
    </source>
</evidence>
<dbReference type="InterPro" id="IPR027417">
    <property type="entry name" value="P-loop_NTPase"/>
</dbReference>
<dbReference type="EMBL" id="JANTZM010000033">
    <property type="protein sequence ID" value="MCS4159492.1"/>
    <property type="molecule type" value="Genomic_DNA"/>
</dbReference>
<sequence length="394" mass="43566">MPTPGSEEFYQWFESLEPGTPQYRKALRALAEANEGGDGQAGPPPRKPADSHPPSWYERDPTGYPDGESGDDEFDLEDFQIESVPELLSKDIRPPEPLITYDGRSLLHEGTSQLAAKPKIGKTNLVMNFGLAIASESGRALGKAEVQRHGRVLMLNLDGSRRGSYDRFQTMTANDPDGAPARFDILHGAFPEVGDGALDLLGDYCTEYPETELIIVDTLQHLRPTSDGRRNVYHEDYEFVHPIAELGRKTDTSILLVHHLNKIQNGDQLDKVSGSTGLTGAVENVMILDRARGETKAELSVRPREDREEDFDLEFDGQVQTWIVGDDVYEPKSQARQKIYDYLLEQGQGTLGNIAEAVGKSTDNVSKRLADMKENGAPIKKPQRGVYKLVSGAS</sequence>
<evidence type="ECO:0000313" key="3">
    <source>
        <dbReference type="Proteomes" id="UP001155110"/>
    </source>
</evidence>
<dbReference type="CDD" id="cd00090">
    <property type="entry name" value="HTH_ARSR"/>
    <property type="match status" value="1"/>
</dbReference>
<name>A0AAW5PE14_9BACT</name>
<dbReference type="RefSeq" id="WP_259258598.1">
    <property type="nucleotide sequence ID" value="NZ_JANTZM010000033.1"/>
</dbReference>
<reference evidence="2" key="1">
    <citation type="submission" date="2022-08" db="EMBL/GenBank/DDBJ databases">
        <title>Genomic Encyclopedia of Type Strains, Phase V (KMG-V): Genome sequencing to study the core and pangenomes of soil and plant-associated prokaryotes.</title>
        <authorList>
            <person name="Whitman W."/>
        </authorList>
    </citation>
    <scope>NUCLEOTIDE SEQUENCE</scope>
    <source>
        <strain evidence="2">SP3002</strain>
    </source>
</reference>
<dbReference type="InterPro" id="IPR011991">
    <property type="entry name" value="ArsR-like_HTH"/>
</dbReference>
<dbReference type="Gene3D" id="3.40.50.300">
    <property type="entry name" value="P-loop containing nucleotide triphosphate hydrolases"/>
    <property type="match status" value="1"/>
</dbReference>
<protein>
    <submittedName>
        <fullName evidence="2">Biotin operon repressor</fullName>
    </submittedName>
</protein>
<organism evidence="2 3">
    <name type="scientific">Salinibacter ruber</name>
    <dbReference type="NCBI Taxonomy" id="146919"/>
    <lineage>
        <taxon>Bacteria</taxon>
        <taxon>Pseudomonadati</taxon>
        <taxon>Rhodothermota</taxon>
        <taxon>Rhodothermia</taxon>
        <taxon>Rhodothermales</taxon>
        <taxon>Salinibacteraceae</taxon>
        <taxon>Salinibacter</taxon>
    </lineage>
</organism>
<dbReference type="Proteomes" id="UP001155110">
    <property type="component" value="Unassembled WGS sequence"/>
</dbReference>
<dbReference type="Pfam" id="PF13481">
    <property type="entry name" value="AAA_25"/>
    <property type="match status" value="1"/>
</dbReference>
<evidence type="ECO:0000313" key="2">
    <source>
        <dbReference type="EMBL" id="MCS4159492.1"/>
    </source>
</evidence>
<gene>
    <name evidence="2" type="ORF">GGP99_003484</name>
</gene>
<dbReference type="SUPFAM" id="SSF52540">
    <property type="entry name" value="P-loop containing nucleoside triphosphate hydrolases"/>
    <property type="match status" value="1"/>
</dbReference>
<comment type="caution">
    <text evidence="2">The sequence shown here is derived from an EMBL/GenBank/DDBJ whole genome shotgun (WGS) entry which is preliminary data.</text>
</comment>
<dbReference type="AlphaFoldDB" id="A0AAW5PE14"/>
<dbReference type="GO" id="GO:0006355">
    <property type="term" value="P:regulation of DNA-templated transcription"/>
    <property type="evidence" value="ECO:0007669"/>
    <property type="project" value="UniProtKB-ARBA"/>
</dbReference>
<accession>A0AAW5PE14</accession>